<dbReference type="Proteomes" id="UP000000379">
    <property type="component" value="Chromosome"/>
</dbReference>
<evidence type="ECO:0000256" key="1">
    <source>
        <dbReference type="ARBA" id="ARBA00000915"/>
    </source>
</evidence>
<protein>
    <recommendedName>
        <fullName evidence="6 15">ATP phosphoribosyltransferase</fullName>
        <shortName evidence="15">ATP-PRT</shortName>
        <shortName evidence="15">ATP-PRTase</shortName>
        <ecNumber evidence="5 15">2.4.2.17</ecNumber>
    </recommendedName>
</protein>
<keyword evidence="18" id="KW-1185">Reference proteome</keyword>
<sequence length="208" mass="22373">MAEMTAQKLTLALPKGRVMQESVARLRAAGLELELPAAGRALRYDAGDAVIIEMRNTDVPTYVDLGVADAGVVGKDVLLEANRDVYEPVDLGFARCRLSLIRPRGASGPVRRIASKYPRVARRYVQSRSLSAEVVKLAGNVELACLTGLADAVVDIVETGSTLRANHLEELDVLLYSSARFVVNRAALKLKGELLRPLIAALRGAGEP</sequence>
<keyword evidence="13 15" id="KW-0368">Histidine biosynthesis</keyword>
<dbReference type="PANTHER" id="PTHR21403">
    <property type="entry name" value="ATP PHOSPHORIBOSYLTRANSFERASE ATP-PRTASE"/>
    <property type="match status" value="1"/>
</dbReference>
<dbReference type="EMBL" id="CP002049">
    <property type="protein sequence ID" value="ADI15840.1"/>
    <property type="molecule type" value="Genomic_DNA"/>
</dbReference>
<reference evidence="17 18" key="2">
    <citation type="journal article" date="2011" name="Stand. Genomic Sci.">
        <title>Complete genome sequence of Truepera radiovictrix type strain (RQ-24).</title>
        <authorList>
            <person name="Ivanova N."/>
            <person name="Rohde C."/>
            <person name="Munk C."/>
            <person name="Nolan M."/>
            <person name="Lucas S."/>
            <person name="Del Rio T.G."/>
            <person name="Tice H."/>
            <person name="Deshpande S."/>
            <person name="Cheng J.F."/>
            <person name="Tapia R."/>
            <person name="Han C."/>
            <person name="Goodwin L."/>
            <person name="Pitluck S."/>
            <person name="Liolios K."/>
            <person name="Mavromatis K."/>
            <person name="Mikhailova N."/>
            <person name="Pati A."/>
            <person name="Chen A."/>
            <person name="Palaniappan K."/>
            <person name="Land M."/>
            <person name="Hauser L."/>
            <person name="Chang Y.J."/>
            <person name="Jeffries C.D."/>
            <person name="Brambilla E."/>
            <person name="Rohde M."/>
            <person name="Goker M."/>
            <person name="Tindall B.J."/>
            <person name="Woyke T."/>
            <person name="Bristow J."/>
            <person name="Eisen J.A."/>
            <person name="Markowitz V."/>
            <person name="Hugenholtz P."/>
            <person name="Kyrpides N.C."/>
            <person name="Klenk H.P."/>
            <person name="Lapidus A."/>
        </authorList>
    </citation>
    <scope>NUCLEOTIDE SEQUENCE [LARGE SCALE GENOMIC DNA]</scope>
    <source>
        <strain evidence="18">DSM 17093 / CIP 108686 / LMG 22925 / RQ-24</strain>
    </source>
</reference>
<keyword evidence="12 15" id="KW-0067">ATP-binding</keyword>
<dbReference type="HOGENOM" id="CLU_038115_2_0_0"/>
<evidence type="ECO:0000256" key="8">
    <source>
        <dbReference type="ARBA" id="ARBA00022605"/>
    </source>
</evidence>
<comment type="subunit">
    <text evidence="15">Heteromultimer composed of HisG and HisZ subunits.</text>
</comment>
<evidence type="ECO:0000256" key="7">
    <source>
        <dbReference type="ARBA" id="ARBA00022490"/>
    </source>
</evidence>
<dbReference type="GO" id="GO:0003879">
    <property type="term" value="F:ATP phosphoribosyltransferase activity"/>
    <property type="evidence" value="ECO:0007669"/>
    <property type="project" value="UniProtKB-UniRule"/>
</dbReference>
<evidence type="ECO:0000256" key="5">
    <source>
        <dbReference type="ARBA" id="ARBA00011946"/>
    </source>
</evidence>
<dbReference type="InterPro" id="IPR013820">
    <property type="entry name" value="ATP_PRibTrfase_cat"/>
</dbReference>
<evidence type="ECO:0000256" key="4">
    <source>
        <dbReference type="ARBA" id="ARBA00009489"/>
    </source>
</evidence>
<dbReference type="PROSITE" id="PS01316">
    <property type="entry name" value="ATP_P_PHORIBOSYLTR"/>
    <property type="match status" value="1"/>
</dbReference>
<keyword evidence="10 15" id="KW-0808">Transferase</keyword>
<evidence type="ECO:0000256" key="15">
    <source>
        <dbReference type="HAMAP-Rule" id="MF_01018"/>
    </source>
</evidence>
<reference evidence="18" key="1">
    <citation type="submission" date="2010-05" db="EMBL/GenBank/DDBJ databases">
        <title>The complete genome of Truepera radiovictris DSM 17093.</title>
        <authorList>
            <consortium name="US DOE Joint Genome Institute (JGI-PGF)"/>
            <person name="Lucas S."/>
            <person name="Copeland A."/>
            <person name="Lapidus A."/>
            <person name="Glavina del Rio T."/>
            <person name="Dalin E."/>
            <person name="Tice H."/>
            <person name="Bruce D."/>
            <person name="Goodwin L."/>
            <person name="Pitluck S."/>
            <person name="Kyrpides N."/>
            <person name="Mavromatis K."/>
            <person name="Ovchinnikova G."/>
            <person name="Munk A.C."/>
            <person name="Detter J.C."/>
            <person name="Han C."/>
            <person name="Tapia R."/>
            <person name="Land M."/>
            <person name="Hauser L."/>
            <person name="Markowitz V."/>
            <person name="Cheng J.-F."/>
            <person name="Hugenholtz P."/>
            <person name="Woyke T."/>
            <person name="Wu D."/>
            <person name="Tindall B."/>
            <person name="Pomrenke H.G."/>
            <person name="Brambilla E."/>
            <person name="Klenk H.-P."/>
            <person name="Eisen J.A."/>
        </authorList>
    </citation>
    <scope>NUCLEOTIDE SEQUENCE [LARGE SCALE GENOMIC DNA]</scope>
    <source>
        <strain evidence="18">DSM 17093 / CIP 108686 / LMG 22925 / RQ-24</strain>
    </source>
</reference>
<evidence type="ECO:0000256" key="14">
    <source>
        <dbReference type="ARBA" id="ARBA00024861"/>
    </source>
</evidence>
<dbReference type="AlphaFoldDB" id="D7CV13"/>
<keyword evidence="9 15" id="KW-0328">Glycosyltransferase</keyword>
<dbReference type="Pfam" id="PF01634">
    <property type="entry name" value="HisG"/>
    <property type="match status" value="1"/>
</dbReference>
<evidence type="ECO:0000313" key="17">
    <source>
        <dbReference type="EMBL" id="ADI15840.1"/>
    </source>
</evidence>
<keyword evidence="11 15" id="KW-0547">Nucleotide-binding</keyword>
<dbReference type="NCBIfam" id="TIGR00070">
    <property type="entry name" value="hisG"/>
    <property type="match status" value="1"/>
</dbReference>
<evidence type="ECO:0000256" key="6">
    <source>
        <dbReference type="ARBA" id="ARBA00020998"/>
    </source>
</evidence>
<comment type="similarity">
    <text evidence="4 15">Belongs to the ATP phosphoribosyltransferase family. Short subfamily.</text>
</comment>
<dbReference type="InterPro" id="IPR018198">
    <property type="entry name" value="ATP_PRibTrfase_CS"/>
</dbReference>
<evidence type="ECO:0000256" key="11">
    <source>
        <dbReference type="ARBA" id="ARBA00022741"/>
    </source>
</evidence>
<dbReference type="InterPro" id="IPR001348">
    <property type="entry name" value="ATP_PRibTrfase_HisG"/>
</dbReference>
<dbReference type="Gene3D" id="3.40.190.10">
    <property type="entry name" value="Periplasmic binding protein-like II"/>
    <property type="match status" value="2"/>
</dbReference>
<evidence type="ECO:0000259" key="16">
    <source>
        <dbReference type="Pfam" id="PF01634"/>
    </source>
</evidence>
<dbReference type="FunFam" id="3.40.190.10:FF:000008">
    <property type="entry name" value="ATP phosphoribosyltransferase"/>
    <property type="match status" value="1"/>
</dbReference>
<evidence type="ECO:0000256" key="13">
    <source>
        <dbReference type="ARBA" id="ARBA00023102"/>
    </source>
</evidence>
<comment type="function">
    <text evidence="14 15">Catalyzes the condensation of ATP and 5-phosphoribose 1-diphosphate to form N'-(5'-phosphoribosyl)-ATP (PR-ATP). Has a crucial role in the pathway because the rate of histidine biosynthesis seems to be controlled primarily by regulation of HisG enzymatic activity.</text>
</comment>
<dbReference type="UniPathway" id="UPA00031">
    <property type="reaction ID" value="UER00006"/>
</dbReference>
<name>D7CV13_TRURR</name>
<evidence type="ECO:0000256" key="2">
    <source>
        <dbReference type="ARBA" id="ARBA00004496"/>
    </source>
</evidence>
<organism evidence="17 18">
    <name type="scientific">Truepera radiovictrix (strain DSM 17093 / CIP 108686 / LMG 22925 / RQ-24)</name>
    <dbReference type="NCBI Taxonomy" id="649638"/>
    <lineage>
        <taxon>Bacteria</taxon>
        <taxon>Thermotogati</taxon>
        <taxon>Deinococcota</taxon>
        <taxon>Deinococci</taxon>
        <taxon>Trueperales</taxon>
        <taxon>Trueperaceae</taxon>
        <taxon>Truepera</taxon>
    </lineage>
</organism>
<accession>D7CV13</accession>
<comment type="subcellular location">
    <subcellularLocation>
        <location evidence="2 15">Cytoplasm</location>
    </subcellularLocation>
</comment>
<comment type="catalytic activity">
    <reaction evidence="1 15">
        <text>1-(5-phospho-beta-D-ribosyl)-ATP + diphosphate = 5-phospho-alpha-D-ribose 1-diphosphate + ATP</text>
        <dbReference type="Rhea" id="RHEA:18473"/>
        <dbReference type="ChEBI" id="CHEBI:30616"/>
        <dbReference type="ChEBI" id="CHEBI:33019"/>
        <dbReference type="ChEBI" id="CHEBI:58017"/>
        <dbReference type="ChEBI" id="CHEBI:73183"/>
        <dbReference type="EC" id="2.4.2.17"/>
    </reaction>
</comment>
<keyword evidence="7 15" id="KW-0963">Cytoplasm</keyword>
<dbReference type="InterPro" id="IPR024893">
    <property type="entry name" value="ATP_PRibTrfase_HisG_short"/>
</dbReference>
<dbReference type="HAMAP" id="MF_01018">
    <property type="entry name" value="HisG_Short"/>
    <property type="match status" value="1"/>
</dbReference>
<dbReference type="CDD" id="cd13595">
    <property type="entry name" value="PBP2_HisGs"/>
    <property type="match status" value="1"/>
</dbReference>
<evidence type="ECO:0000256" key="12">
    <source>
        <dbReference type="ARBA" id="ARBA00022840"/>
    </source>
</evidence>
<dbReference type="GO" id="GO:0000105">
    <property type="term" value="P:L-histidine biosynthetic process"/>
    <property type="evidence" value="ECO:0007669"/>
    <property type="project" value="UniProtKB-UniRule"/>
</dbReference>
<dbReference type="EC" id="2.4.2.17" evidence="5 15"/>
<evidence type="ECO:0000256" key="9">
    <source>
        <dbReference type="ARBA" id="ARBA00022676"/>
    </source>
</evidence>
<dbReference type="STRING" id="649638.Trad_2737"/>
<proteinExistence type="inferred from homology"/>
<dbReference type="KEGG" id="tra:Trad_2737"/>
<gene>
    <name evidence="15" type="primary">hisG</name>
    <name evidence="17" type="ordered locus">Trad_2737</name>
</gene>
<dbReference type="GO" id="GO:0005524">
    <property type="term" value="F:ATP binding"/>
    <property type="evidence" value="ECO:0007669"/>
    <property type="project" value="UniProtKB-KW"/>
</dbReference>
<comment type="pathway">
    <text evidence="3 15">Amino-acid biosynthesis; L-histidine biosynthesis; L-histidine from 5-phospho-alpha-D-ribose 1-diphosphate: step 1/9.</text>
</comment>
<feature type="domain" description="ATP phosphoribosyltransferase catalytic" evidence="16">
    <location>
        <begin position="55"/>
        <end position="203"/>
    </location>
</feature>
<evidence type="ECO:0000256" key="10">
    <source>
        <dbReference type="ARBA" id="ARBA00022679"/>
    </source>
</evidence>
<dbReference type="PANTHER" id="PTHR21403:SF8">
    <property type="entry name" value="ATP PHOSPHORIBOSYLTRANSFERASE"/>
    <property type="match status" value="1"/>
</dbReference>
<dbReference type="eggNOG" id="COG0040">
    <property type="taxonomic scope" value="Bacteria"/>
</dbReference>
<keyword evidence="8 15" id="KW-0028">Amino-acid biosynthesis</keyword>
<dbReference type="SUPFAM" id="SSF53850">
    <property type="entry name" value="Periplasmic binding protein-like II"/>
    <property type="match status" value="1"/>
</dbReference>
<evidence type="ECO:0000313" key="18">
    <source>
        <dbReference type="Proteomes" id="UP000000379"/>
    </source>
</evidence>
<evidence type="ECO:0000256" key="3">
    <source>
        <dbReference type="ARBA" id="ARBA00004667"/>
    </source>
</evidence>
<comment type="domain">
    <text evidence="15">Lacks the C-terminal regulatory region which is replaced by HisZ.</text>
</comment>
<dbReference type="GO" id="GO:0005737">
    <property type="term" value="C:cytoplasm"/>
    <property type="evidence" value="ECO:0007669"/>
    <property type="project" value="UniProtKB-SubCell"/>
</dbReference>